<dbReference type="EMBL" id="DAKRPA010000078">
    <property type="protein sequence ID" value="DAZ99699.1"/>
    <property type="molecule type" value="Genomic_DNA"/>
</dbReference>
<gene>
    <name evidence="1" type="ORF">N0F65_000877</name>
</gene>
<name>A0AAV2Z1V7_9STRA</name>
<proteinExistence type="predicted"/>
<dbReference type="Proteomes" id="UP001146120">
    <property type="component" value="Unassembled WGS sequence"/>
</dbReference>
<evidence type="ECO:0000313" key="1">
    <source>
        <dbReference type="EMBL" id="DAZ99699.1"/>
    </source>
</evidence>
<organism evidence="1 2">
    <name type="scientific">Lagenidium giganteum</name>
    <dbReference type="NCBI Taxonomy" id="4803"/>
    <lineage>
        <taxon>Eukaryota</taxon>
        <taxon>Sar</taxon>
        <taxon>Stramenopiles</taxon>
        <taxon>Oomycota</taxon>
        <taxon>Peronosporomycetes</taxon>
        <taxon>Pythiales</taxon>
        <taxon>Pythiaceae</taxon>
    </lineage>
</organism>
<accession>A0AAV2Z1V7</accession>
<reference evidence="1" key="1">
    <citation type="submission" date="2022-11" db="EMBL/GenBank/DDBJ databases">
        <authorList>
            <person name="Morgan W.R."/>
            <person name="Tartar A."/>
        </authorList>
    </citation>
    <scope>NUCLEOTIDE SEQUENCE</scope>
    <source>
        <strain evidence="1">ARSEF 373</strain>
    </source>
</reference>
<evidence type="ECO:0000313" key="2">
    <source>
        <dbReference type="Proteomes" id="UP001146120"/>
    </source>
</evidence>
<sequence>MSVFQRILQEQIRQVRVPTAKQLKLEIEPFDGKELCKGLGASFLTWGKRCVRALGFAEIASGSQWSEELRMECLARHPDGQARKYFQSQVG</sequence>
<keyword evidence="2" id="KW-1185">Reference proteome</keyword>
<reference evidence="1" key="2">
    <citation type="journal article" date="2023" name="Microbiol Resour">
        <title>Decontamination and Annotation of the Draft Genome Sequence of the Oomycete Lagenidium giganteum ARSEF 373.</title>
        <authorList>
            <person name="Morgan W.R."/>
            <person name="Tartar A."/>
        </authorList>
    </citation>
    <scope>NUCLEOTIDE SEQUENCE</scope>
    <source>
        <strain evidence="1">ARSEF 373</strain>
    </source>
</reference>
<dbReference type="AlphaFoldDB" id="A0AAV2Z1V7"/>
<protein>
    <submittedName>
        <fullName evidence="1">Uncharacterized protein</fullName>
    </submittedName>
</protein>
<comment type="caution">
    <text evidence="1">The sequence shown here is derived from an EMBL/GenBank/DDBJ whole genome shotgun (WGS) entry which is preliminary data.</text>
</comment>